<dbReference type="RefSeq" id="WP_171625204.1">
    <property type="nucleotide sequence ID" value="NZ_JABBPG010000002.1"/>
</dbReference>
<dbReference type="Proteomes" id="UP000586305">
    <property type="component" value="Unassembled WGS sequence"/>
</dbReference>
<feature type="transmembrane region" description="Helical" evidence="1">
    <location>
        <begin position="78"/>
        <end position="101"/>
    </location>
</feature>
<sequence length="145" mass="16379">MNYYGNKAAYILLLLSITFVIALDFSLIPIMGDGINYSRTSELIVISMPYLFNCAGAMCLAMILAGRLRAANCGYEPYINCCSTISITYSFVVSTIFAFGLRGKIKGFSLDSFWYDYAPLSSLYFNFLIFTVLYFVFRLSKTRPQ</sequence>
<comment type="caution">
    <text evidence="2">The sequence shown here is derived from an EMBL/GenBank/DDBJ whole genome shotgun (WGS) entry which is preliminary data.</text>
</comment>
<name>A0A849VB92_9GAMM</name>
<evidence type="ECO:0000256" key="1">
    <source>
        <dbReference type="SAM" id="Phobius"/>
    </source>
</evidence>
<keyword evidence="1" id="KW-1133">Transmembrane helix</keyword>
<feature type="transmembrane region" description="Helical" evidence="1">
    <location>
        <begin position="43"/>
        <end position="66"/>
    </location>
</feature>
<evidence type="ECO:0000313" key="3">
    <source>
        <dbReference type="Proteomes" id="UP000586305"/>
    </source>
</evidence>
<dbReference type="EMBL" id="JABBPG010000002">
    <property type="protein sequence ID" value="NOU50128.1"/>
    <property type="molecule type" value="Genomic_DNA"/>
</dbReference>
<evidence type="ECO:0000313" key="2">
    <source>
        <dbReference type="EMBL" id="NOU50128.1"/>
    </source>
</evidence>
<organism evidence="2 3">
    <name type="scientific">Pseudoalteromonas caenipelagi</name>
    <dbReference type="NCBI Taxonomy" id="2726988"/>
    <lineage>
        <taxon>Bacteria</taxon>
        <taxon>Pseudomonadati</taxon>
        <taxon>Pseudomonadota</taxon>
        <taxon>Gammaproteobacteria</taxon>
        <taxon>Alteromonadales</taxon>
        <taxon>Pseudoalteromonadaceae</taxon>
        <taxon>Pseudoalteromonas</taxon>
    </lineage>
</organism>
<keyword evidence="3" id="KW-1185">Reference proteome</keyword>
<feature type="transmembrane region" description="Helical" evidence="1">
    <location>
        <begin position="12"/>
        <end position="31"/>
    </location>
</feature>
<protein>
    <submittedName>
        <fullName evidence="2">Uncharacterized protein</fullName>
    </submittedName>
</protein>
<feature type="transmembrane region" description="Helical" evidence="1">
    <location>
        <begin position="121"/>
        <end position="139"/>
    </location>
</feature>
<keyword evidence="1" id="KW-0812">Transmembrane</keyword>
<reference evidence="2 3" key="1">
    <citation type="submission" date="2020-04" db="EMBL/GenBank/DDBJ databases">
        <title>Pseudoalteromonas caenipelagi sp. nov., isolated from a tidal flat.</title>
        <authorList>
            <person name="Park S."/>
            <person name="Yoon J.-H."/>
        </authorList>
    </citation>
    <scope>NUCLEOTIDE SEQUENCE [LARGE SCALE GENOMIC DNA]</scope>
    <source>
        <strain evidence="2 3">JBTF-M23</strain>
    </source>
</reference>
<proteinExistence type="predicted"/>
<keyword evidence="1" id="KW-0472">Membrane</keyword>
<accession>A0A849VB92</accession>
<dbReference type="AlphaFoldDB" id="A0A849VB92"/>
<gene>
    <name evidence="2" type="ORF">HG263_06185</name>
</gene>